<reference evidence="1 2" key="1">
    <citation type="submission" date="2019-01" db="EMBL/GenBank/DDBJ databases">
        <title>Lacunisphaera sp. strain TWA-58.</title>
        <authorList>
            <person name="Chen W.-M."/>
        </authorList>
    </citation>
    <scope>NUCLEOTIDE SEQUENCE [LARGE SCALE GENOMIC DNA]</scope>
    <source>
        <strain evidence="1 2">TWA-58</strain>
    </source>
</reference>
<gene>
    <name evidence="1" type="ORF">ESB00_19485</name>
</gene>
<dbReference type="RefSeq" id="WP_129049898.1">
    <property type="nucleotide sequence ID" value="NZ_SDHX01000002.1"/>
</dbReference>
<organism evidence="1 2">
    <name type="scientific">Oleiharenicola lentus</name>
    <dbReference type="NCBI Taxonomy" id="2508720"/>
    <lineage>
        <taxon>Bacteria</taxon>
        <taxon>Pseudomonadati</taxon>
        <taxon>Verrucomicrobiota</taxon>
        <taxon>Opitutia</taxon>
        <taxon>Opitutales</taxon>
        <taxon>Opitutaceae</taxon>
        <taxon>Oleiharenicola</taxon>
    </lineage>
</organism>
<comment type="caution">
    <text evidence="1">The sequence shown here is derived from an EMBL/GenBank/DDBJ whole genome shotgun (WGS) entry which is preliminary data.</text>
</comment>
<evidence type="ECO:0000313" key="2">
    <source>
        <dbReference type="Proteomes" id="UP000290218"/>
    </source>
</evidence>
<dbReference type="EMBL" id="SDHX01000002">
    <property type="protein sequence ID" value="RXK53866.1"/>
    <property type="molecule type" value="Genomic_DNA"/>
</dbReference>
<evidence type="ECO:0000313" key="1">
    <source>
        <dbReference type="EMBL" id="RXK53866.1"/>
    </source>
</evidence>
<keyword evidence="2" id="KW-1185">Reference proteome</keyword>
<dbReference type="AlphaFoldDB" id="A0A4V1M658"/>
<name>A0A4V1M658_9BACT</name>
<proteinExistence type="predicted"/>
<dbReference type="Proteomes" id="UP000290218">
    <property type="component" value="Unassembled WGS sequence"/>
</dbReference>
<dbReference type="OrthoDB" id="9790578at2"/>
<accession>A0A4V1M658</accession>
<sequence length="294" mass="33880">MVSTHPNLRLTEPDWLARRSAHEQRVRAWTDPHQARQARGEKHPVEDFLWEYYSFRPSWLRRWHPGPDAVLLGDAAREYLRWPEYLATEGGVAVNPAAFEAKRRDSLVWLAGLLRATAERPPAFGCFGLHEWAMVYRLRPEEIRHTSLPLRFPPEETARITESLPIRCSHFDAFRFFTPPARPLNRLQPERATTAQLEQRGCLHANMDLYKWAFKLAPFTPSELTADCFALARDIREVDMRASPYDCTSLGLAAIAIETPAGRAEYEEHQRAFAERSQPLRARLLALCERLLAA</sequence>
<protein>
    <submittedName>
        <fullName evidence="1">3-methyladenine DNA glycosylase</fullName>
    </submittedName>
</protein>